<sequence>MLFLAKLSSMTTSPDRCATCAAIRCLIAYAEGLEDCRIEVAVADGAILLSGTAPTDDARQRAIAIAGEYAGTRVISNIAIPDDHGLSLHPEIDLSSSPAPTGVTAALKPPKETS</sequence>
<comment type="caution">
    <text evidence="3">The sequence shown here is derived from an EMBL/GenBank/DDBJ whole genome shotgun (WGS) entry which is preliminary data.</text>
</comment>
<evidence type="ECO:0000313" key="4">
    <source>
        <dbReference type="Proteomes" id="UP000483035"/>
    </source>
</evidence>
<dbReference type="AlphaFoldDB" id="A0A6L9UBK5"/>
<dbReference type="EMBL" id="WUEY01000013">
    <property type="protein sequence ID" value="NEI72739.1"/>
    <property type="molecule type" value="Genomic_DNA"/>
</dbReference>
<organism evidence="3 4">
    <name type="scientific">Rhizobium lusitanum</name>
    <dbReference type="NCBI Taxonomy" id="293958"/>
    <lineage>
        <taxon>Bacteria</taxon>
        <taxon>Pseudomonadati</taxon>
        <taxon>Pseudomonadota</taxon>
        <taxon>Alphaproteobacteria</taxon>
        <taxon>Hyphomicrobiales</taxon>
        <taxon>Rhizobiaceae</taxon>
        <taxon>Rhizobium/Agrobacterium group</taxon>
        <taxon>Rhizobium</taxon>
    </lineage>
</organism>
<feature type="region of interest" description="Disordered" evidence="1">
    <location>
        <begin position="92"/>
        <end position="114"/>
    </location>
</feature>
<feature type="domain" description="BON" evidence="2">
    <location>
        <begin position="15"/>
        <end position="83"/>
    </location>
</feature>
<evidence type="ECO:0000259" key="2">
    <source>
        <dbReference type="PROSITE" id="PS50914"/>
    </source>
</evidence>
<dbReference type="Pfam" id="PF04972">
    <property type="entry name" value="BON"/>
    <property type="match status" value="1"/>
</dbReference>
<reference evidence="3 4" key="1">
    <citation type="submission" date="2019-12" db="EMBL/GenBank/DDBJ databases">
        <title>Rhizobium genotypes associated with high levels of biological nitrogen fixation by grain legumes in a temperate-maritime cropping system.</title>
        <authorList>
            <person name="Maluk M."/>
            <person name="Francesc Ferrando Molina F."/>
            <person name="Lopez Del Egido L."/>
            <person name="Lafos M."/>
            <person name="Langarica-Fuentes A."/>
            <person name="Gebre Yohannes G."/>
            <person name="Young M.W."/>
            <person name="Martin P."/>
            <person name="Gantlett R."/>
            <person name="Kenicer G."/>
            <person name="Hawes C."/>
            <person name="Begg G.S."/>
            <person name="Quilliam R.S."/>
            <person name="Squire G.R."/>
            <person name="Poole P.S."/>
            <person name="Young P.W."/>
            <person name="Iannetta P.M."/>
            <person name="James E.K."/>
        </authorList>
    </citation>
    <scope>NUCLEOTIDE SEQUENCE [LARGE SCALE GENOMIC DNA]</scope>
    <source>
        <strain evidence="3 4">JHI1118</strain>
    </source>
</reference>
<name>A0A6L9UBK5_9HYPH</name>
<evidence type="ECO:0000256" key="1">
    <source>
        <dbReference type="SAM" id="MobiDB-lite"/>
    </source>
</evidence>
<evidence type="ECO:0000313" key="3">
    <source>
        <dbReference type="EMBL" id="NEI72739.1"/>
    </source>
</evidence>
<dbReference type="Proteomes" id="UP000483035">
    <property type="component" value="Unassembled WGS sequence"/>
</dbReference>
<dbReference type="RefSeq" id="WP_163990436.1">
    <property type="nucleotide sequence ID" value="NZ_WUEY01000013.1"/>
</dbReference>
<accession>A0A6L9UBK5</accession>
<dbReference type="InterPro" id="IPR007055">
    <property type="entry name" value="BON_dom"/>
</dbReference>
<dbReference type="PROSITE" id="PS50914">
    <property type="entry name" value="BON"/>
    <property type="match status" value="1"/>
</dbReference>
<gene>
    <name evidence="3" type="ORF">GR212_24560</name>
</gene>
<proteinExistence type="predicted"/>
<protein>
    <submittedName>
        <fullName evidence="3">BON domain-containing protein</fullName>
    </submittedName>
</protein>